<dbReference type="InterPro" id="IPR001282">
    <property type="entry name" value="G6P_DH"/>
</dbReference>
<dbReference type="NCBIfam" id="TIGR00871">
    <property type="entry name" value="zwf"/>
    <property type="match status" value="1"/>
</dbReference>
<dbReference type="PANTHER" id="PTHR23429">
    <property type="entry name" value="GLUCOSE-6-PHOSPHATE 1-DEHYDROGENASE G6PD"/>
    <property type="match status" value="1"/>
</dbReference>
<evidence type="ECO:0000313" key="10">
    <source>
        <dbReference type="Proteomes" id="UP001501821"/>
    </source>
</evidence>
<accession>A0ABP7IHT6</accession>
<keyword evidence="3 6" id="KW-0521">NADP</keyword>
<comment type="similarity">
    <text evidence="6">Belongs to the glucose-6-phosphate dehydrogenase family.</text>
</comment>
<name>A0ABP7IHT6_9ACTN</name>
<evidence type="ECO:0000313" key="9">
    <source>
        <dbReference type="EMBL" id="GAA3818802.1"/>
    </source>
</evidence>
<dbReference type="InterPro" id="IPR036291">
    <property type="entry name" value="NAD(P)-bd_dom_sf"/>
</dbReference>
<keyword evidence="5 6" id="KW-0119">Carbohydrate metabolism</keyword>
<feature type="domain" description="Glucose-6-phosphate dehydrogenase NAD-binding" evidence="7">
    <location>
        <begin position="2"/>
        <end position="179"/>
    </location>
</feature>
<feature type="binding site" evidence="6">
    <location>
        <position position="227"/>
    </location>
    <ligand>
        <name>substrate</name>
    </ligand>
</feature>
<dbReference type="Pfam" id="PF00479">
    <property type="entry name" value="G6PD_N"/>
    <property type="match status" value="1"/>
</dbReference>
<comment type="function">
    <text evidence="6">Catalyzes the oxidation of glucose 6-phosphate to 6-phosphogluconolactone.</text>
</comment>
<feature type="binding site" evidence="6">
    <location>
        <position position="208"/>
    </location>
    <ligand>
        <name>substrate</name>
    </ligand>
</feature>
<dbReference type="EC" id="1.1.1.49" evidence="6"/>
<protein>
    <recommendedName>
        <fullName evidence="6">Glucose-6-phosphate 1-dehydrogenase</fullName>
        <shortName evidence="6">G6PD</shortName>
        <ecNumber evidence="6">1.1.1.49</ecNumber>
    </recommendedName>
</protein>
<evidence type="ECO:0000256" key="5">
    <source>
        <dbReference type="ARBA" id="ARBA00023277"/>
    </source>
</evidence>
<dbReference type="InterPro" id="IPR022675">
    <property type="entry name" value="G6P_DH_C"/>
</dbReference>
<evidence type="ECO:0000256" key="6">
    <source>
        <dbReference type="HAMAP-Rule" id="MF_00966"/>
    </source>
</evidence>
<feature type="binding site" evidence="6">
    <location>
        <begin position="81"/>
        <end position="82"/>
    </location>
    <ligand>
        <name>NADP(+)</name>
        <dbReference type="ChEBI" id="CHEBI:58349"/>
    </ligand>
</feature>
<keyword evidence="4 6" id="KW-0560">Oxidoreductase</keyword>
<dbReference type="PRINTS" id="PR00079">
    <property type="entry name" value="G6PDHDRGNASE"/>
</dbReference>
<evidence type="ECO:0000256" key="2">
    <source>
        <dbReference type="ARBA" id="ARBA00022526"/>
    </source>
</evidence>
<evidence type="ECO:0000256" key="3">
    <source>
        <dbReference type="ARBA" id="ARBA00022857"/>
    </source>
</evidence>
<feature type="binding site" evidence="6">
    <location>
        <position position="174"/>
    </location>
    <ligand>
        <name>substrate</name>
    </ligand>
</feature>
<feature type="binding site" evidence="6">
    <location>
        <position position="140"/>
    </location>
    <ligand>
        <name>NADP(+)</name>
        <dbReference type="ChEBI" id="CHEBI:58349"/>
    </ligand>
</feature>
<dbReference type="PIRSF" id="PIRSF000110">
    <property type="entry name" value="G6PD"/>
    <property type="match status" value="1"/>
</dbReference>
<dbReference type="HAMAP" id="MF_00966">
    <property type="entry name" value="G6PD"/>
    <property type="match status" value="1"/>
</dbReference>
<comment type="pathway">
    <text evidence="1 6">Carbohydrate degradation; pentose phosphate pathway; D-ribulose 5-phosphate from D-glucose 6-phosphate (oxidative stage): step 1/3.</text>
</comment>
<gene>
    <name evidence="9" type="primary">zwf_3</name>
    <name evidence="6" type="synonym">zwf</name>
    <name evidence="9" type="ORF">GCM10022242_20800</name>
</gene>
<feature type="binding site" evidence="6">
    <location>
        <position position="38"/>
    </location>
    <ligand>
        <name>NADP(+)</name>
        <dbReference type="ChEBI" id="CHEBI:58349"/>
    </ligand>
</feature>
<comment type="catalytic activity">
    <reaction evidence="6">
        <text>D-glucose 6-phosphate + NADP(+) = 6-phospho-D-glucono-1,5-lactone + NADPH + H(+)</text>
        <dbReference type="Rhea" id="RHEA:15841"/>
        <dbReference type="ChEBI" id="CHEBI:15378"/>
        <dbReference type="ChEBI" id="CHEBI:57783"/>
        <dbReference type="ChEBI" id="CHEBI:57955"/>
        <dbReference type="ChEBI" id="CHEBI:58349"/>
        <dbReference type="ChEBI" id="CHEBI:61548"/>
        <dbReference type="EC" id="1.1.1.49"/>
    </reaction>
</comment>
<sequence length="481" mass="54073">MVFGDTGNLTLHTLIPALYHRERDRHLTDDTRIIGVSRADVDDAEYRELVSAALFDVVPDDDLEVGPLNRLLGRIHHLRLDVGNAEDWHLLHSLLKDRDGEPDALRVFYLALEAGLVPEVCGWLDRTGLVTPTSRLVVEKPIGTDLATAEEINEAAGRVFAEDQVFRMDHHLGKESVQNLLVTRFANTFLEPLWNSRWVDHVQITVAEDAGVGDRVDYYDEVGALRDLVQDHLLQLLCLVAMEPPTHVTPESVRDERLKVLQALRPLVGADVDRDVVRGRYAAGEIAGRPVPSYDEDARRPGGPTETYVALRAEVENWRWAGVPFYLRTGKRMQRRESRIDVVFKAPPHAMFPGATGTAQPNRLTIRMQPDEGMQLHLTAKQPGPGGIRMRPASLDLSYTTFPERCPGPYERLLMDVIRGNPTFFLRRDELESAWRWVEPILDRWATGADHPHPYPAGSAGPDAADALLARAGHTWQELDR</sequence>
<dbReference type="SUPFAM" id="SSF55347">
    <property type="entry name" value="Glyceraldehyde-3-phosphate dehydrogenase-like, C-terminal domain"/>
    <property type="match status" value="1"/>
</dbReference>
<dbReference type="Pfam" id="PF02781">
    <property type="entry name" value="G6PD_C"/>
    <property type="match status" value="1"/>
</dbReference>
<feature type="binding site" evidence="6">
    <location>
        <position position="170"/>
    </location>
    <ligand>
        <name>substrate</name>
    </ligand>
</feature>
<dbReference type="InterPro" id="IPR022674">
    <property type="entry name" value="G6P_DH_NAD-bd"/>
</dbReference>
<comment type="caution">
    <text evidence="6">Lacks conserved residue(s) required for the propagation of feature annotation.</text>
</comment>
<evidence type="ECO:0000259" key="7">
    <source>
        <dbReference type="Pfam" id="PF00479"/>
    </source>
</evidence>
<evidence type="ECO:0000259" key="8">
    <source>
        <dbReference type="Pfam" id="PF02781"/>
    </source>
</evidence>
<comment type="caution">
    <text evidence="9">The sequence shown here is derived from an EMBL/GenBank/DDBJ whole genome shotgun (WGS) entry which is preliminary data.</text>
</comment>
<organism evidence="9 10">
    <name type="scientific">Nocardioides panacisoli</name>
    <dbReference type="NCBI Taxonomy" id="627624"/>
    <lineage>
        <taxon>Bacteria</taxon>
        <taxon>Bacillati</taxon>
        <taxon>Actinomycetota</taxon>
        <taxon>Actinomycetes</taxon>
        <taxon>Propionibacteriales</taxon>
        <taxon>Nocardioidaceae</taxon>
        <taxon>Nocardioides</taxon>
    </lineage>
</organism>
<keyword evidence="2 6" id="KW-0313">Glucose metabolism</keyword>
<dbReference type="Gene3D" id="3.30.360.10">
    <property type="entry name" value="Dihydrodipicolinate Reductase, domain 2"/>
    <property type="match status" value="1"/>
</dbReference>
<dbReference type="EMBL" id="BAABAH010000006">
    <property type="protein sequence ID" value="GAA3818802.1"/>
    <property type="molecule type" value="Genomic_DNA"/>
</dbReference>
<feature type="domain" description="Glucose-6-phosphate dehydrogenase C-terminal" evidence="8">
    <location>
        <begin position="181"/>
        <end position="477"/>
    </location>
</feature>
<dbReference type="Proteomes" id="UP001501821">
    <property type="component" value="Unassembled WGS sequence"/>
</dbReference>
<feature type="binding site" evidence="6">
    <location>
        <position position="331"/>
    </location>
    <ligand>
        <name>substrate</name>
    </ligand>
</feature>
<evidence type="ECO:0000256" key="4">
    <source>
        <dbReference type="ARBA" id="ARBA00023002"/>
    </source>
</evidence>
<dbReference type="SUPFAM" id="SSF51735">
    <property type="entry name" value="NAD(P)-binding Rossmann-fold domains"/>
    <property type="match status" value="1"/>
</dbReference>
<feature type="active site" description="Proton acceptor" evidence="6">
    <location>
        <position position="232"/>
    </location>
</feature>
<dbReference type="Gene3D" id="3.40.50.720">
    <property type="entry name" value="NAD(P)-binding Rossmann-like Domain"/>
    <property type="match status" value="1"/>
</dbReference>
<reference evidence="10" key="1">
    <citation type="journal article" date="2019" name="Int. J. Syst. Evol. Microbiol.">
        <title>The Global Catalogue of Microorganisms (GCM) 10K type strain sequencing project: providing services to taxonomists for standard genome sequencing and annotation.</title>
        <authorList>
            <consortium name="The Broad Institute Genomics Platform"/>
            <consortium name="The Broad Institute Genome Sequencing Center for Infectious Disease"/>
            <person name="Wu L."/>
            <person name="Ma J."/>
        </authorList>
    </citation>
    <scope>NUCLEOTIDE SEQUENCE [LARGE SCALE GENOMIC DNA]</scope>
    <source>
        <strain evidence="10">JCM 16953</strain>
    </source>
</reference>
<dbReference type="PANTHER" id="PTHR23429:SF0">
    <property type="entry name" value="GLUCOSE-6-PHOSPHATE 1-DEHYDROGENASE"/>
    <property type="match status" value="1"/>
</dbReference>
<keyword evidence="10" id="KW-1185">Reference proteome</keyword>
<evidence type="ECO:0000256" key="1">
    <source>
        <dbReference type="ARBA" id="ARBA00004937"/>
    </source>
</evidence>
<proteinExistence type="inferred from homology"/>